<dbReference type="Proteomes" id="UP000516052">
    <property type="component" value="Chromosome"/>
</dbReference>
<dbReference type="Gene3D" id="3.40.50.300">
    <property type="entry name" value="P-loop containing nucleotide triphosphate hydrolases"/>
    <property type="match status" value="1"/>
</dbReference>
<dbReference type="Gene3D" id="1.25.40.10">
    <property type="entry name" value="Tetratricopeptide repeat domain"/>
    <property type="match status" value="2"/>
</dbReference>
<evidence type="ECO:0000313" key="1">
    <source>
        <dbReference type="EMBL" id="QNP69991.1"/>
    </source>
</evidence>
<dbReference type="InterPro" id="IPR019734">
    <property type="entry name" value="TPR_rpt"/>
</dbReference>
<name>A0A7H0IB25_9ACTN</name>
<proteinExistence type="predicted"/>
<dbReference type="AlphaFoldDB" id="A0A7H0IB25"/>
<reference evidence="1 2" key="1">
    <citation type="submission" date="2020-08" db="EMBL/GenBank/DDBJ databases">
        <title>A novel species.</title>
        <authorList>
            <person name="Gao J."/>
        </authorList>
    </citation>
    <scope>NUCLEOTIDE SEQUENCE [LARGE SCALE GENOMIC DNA]</scope>
    <source>
        <strain evidence="1 2">CRXT-G-22</strain>
    </source>
</reference>
<dbReference type="Pfam" id="PF13181">
    <property type="entry name" value="TPR_8"/>
    <property type="match status" value="1"/>
</dbReference>
<gene>
    <name evidence="1" type="ORF">IAG44_11380</name>
</gene>
<dbReference type="EMBL" id="CP060828">
    <property type="protein sequence ID" value="QNP69991.1"/>
    <property type="molecule type" value="Genomic_DNA"/>
</dbReference>
<dbReference type="PANTHER" id="PTHR47691:SF3">
    <property type="entry name" value="HTH-TYPE TRANSCRIPTIONAL REGULATOR RV0890C-RELATED"/>
    <property type="match status" value="1"/>
</dbReference>
<dbReference type="SUPFAM" id="SSF48452">
    <property type="entry name" value="TPR-like"/>
    <property type="match status" value="2"/>
</dbReference>
<dbReference type="InterPro" id="IPR011990">
    <property type="entry name" value="TPR-like_helical_dom_sf"/>
</dbReference>
<dbReference type="KEGG" id="sroi:IAG44_11380"/>
<dbReference type="GO" id="GO:0043531">
    <property type="term" value="F:ADP binding"/>
    <property type="evidence" value="ECO:0007669"/>
    <property type="project" value="InterPro"/>
</dbReference>
<accession>A0A7H0IB25</accession>
<evidence type="ECO:0000313" key="2">
    <source>
        <dbReference type="Proteomes" id="UP000516052"/>
    </source>
</evidence>
<keyword evidence="2" id="KW-1185">Reference proteome</keyword>
<protein>
    <submittedName>
        <fullName evidence="1">Tetratricopeptide repeat protein</fullName>
    </submittedName>
</protein>
<dbReference type="RefSeq" id="WP_187747013.1">
    <property type="nucleotide sequence ID" value="NZ_CP060828.1"/>
</dbReference>
<sequence>MCGEVKPITGCGRQNGGMRGDHIDFGGATFYGPVYGKVKGGVVAVPVSTLPGAPEGFTGREREVAAVLGALGRERVVSVSGLAGVGKTALAVAVAHEARGRGMFPGGVLFVDLRGYDEVPVSAEQAVSSLLLALGVREGEFARYRSELASREAMLVVLDNAGGSEQVVPLLPGEGAGHRVLVTSRDVLDSFAVGSVVVEALSVGAGVELVGRVLGGDRRVSEEGGAVRELVEVCGRLPLALVIVAALLRRRRGLGVGELVAELRGARDRVGAFVARGVDQYGRSLVLRPVFDAMYRRLGVEAARVFGVLGLAPGEVIRADVGRVLAGVGEREWGVVVDDLVAASLLSVVGGGGEGWRMHDLVRVYAASRVSGEVAEEAKKALLRFYSVQLEAADAVIENPNVLLREMFPGGQEEALGWFETERTGLINAVSWAEGGDARTAVLVLRLSRTLIPRLGAYRALDDVTRVSGIARDTARRLGRPLDEAAALGGLAFLLTELRRFDEAIGVWQQALNLQDGAPIGQAKAWSYMAATLSGLGRFDEAIDTCAKSLRYHLTLDDRPQVATTRAQLAMVLAESGRLDEACAMSYQAATEFEQLGMARELADSLHNLGNGLRLLGRPAEALPHIVHSLRIRIELNDWRYKTNTWIVLGFLFLDLGQPDRALRAFTRTLDWSALLGDKYQAAVAWANIGTALGNLKRYREAVDACGTAIELGAALEEWRIVGAAHFAMGSNLFRKKRKRDATRSFQAAADAYERAGMSEAAANMRELADGS</sequence>
<organism evidence="1 2">
    <name type="scientific">Streptomyces roseirectus</name>
    <dbReference type="NCBI Taxonomy" id="2768066"/>
    <lineage>
        <taxon>Bacteria</taxon>
        <taxon>Bacillati</taxon>
        <taxon>Actinomycetota</taxon>
        <taxon>Actinomycetes</taxon>
        <taxon>Kitasatosporales</taxon>
        <taxon>Streptomycetaceae</taxon>
        <taxon>Streptomyces</taxon>
    </lineage>
</organism>
<dbReference type="PANTHER" id="PTHR47691">
    <property type="entry name" value="REGULATOR-RELATED"/>
    <property type="match status" value="1"/>
</dbReference>
<dbReference type="PRINTS" id="PR00364">
    <property type="entry name" value="DISEASERSIST"/>
</dbReference>
<dbReference type="SMART" id="SM00028">
    <property type="entry name" value="TPR"/>
    <property type="match status" value="6"/>
</dbReference>
<dbReference type="Pfam" id="PF13424">
    <property type="entry name" value="TPR_12"/>
    <property type="match status" value="2"/>
</dbReference>
<dbReference type="SUPFAM" id="SSF52540">
    <property type="entry name" value="P-loop containing nucleoside triphosphate hydrolases"/>
    <property type="match status" value="1"/>
</dbReference>
<dbReference type="InterPro" id="IPR027417">
    <property type="entry name" value="P-loop_NTPase"/>
</dbReference>